<dbReference type="Pfam" id="PF12643">
    <property type="entry name" value="MazG-like"/>
    <property type="match status" value="1"/>
</dbReference>
<accession>A0ABP9FU06</accession>
<reference evidence="2" key="1">
    <citation type="journal article" date="2019" name="Int. J. Syst. Evol. Microbiol.">
        <title>The Global Catalogue of Microorganisms (GCM) 10K type strain sequencing project: providing services to taxonomists for standard genome sequencing and annotation.</title>
        <authorList>
            <consortium name="The Broad Institute Genomics Platform"/>
            <consortium name="The Broad Institute Genome Sequencing Center for Infectious Disease"/>
            <person name="Wu L."/>
            <person name="Ma J."/>
        </authorList>
    </citation>
    <scope>NUCLEOTIDE SEQUENCE [LARGE SCALE GENOMIC DNA]</scope>
    <source>
        <strain evidence="2">JCM 19129</strain>
    </source>
</reference>
<dbReference type="Gene3D" id="1.10.287.1080">
    <property type="entry name" value="MazG-like"/>
    <property type="match status" value="1"/>
</dbReference>
<name>A0ABP9FU06_9MICC</name>
<gene>
    <name evidence="1" type="ORF">GCM10025790_09240</name>
</gene>
<keyword evidence="2" id="KW-1185">Reference proteome</keyword>
<sequence>MSYYEVRKTLREFMAEREWQQFHTSENLIKSVAVEAGELLECAQWGGEPDPDKVQEELADVLTYCYLLADKMGWEPEQVILQKLEATRLKYPPEKSRGLSTKYDEL</sequence>
<dbReference type="CDD" id="cd11537">
    <property type="entry name" value="NTP-PPase_RS21-C6_like"/>
    <property type="match status" value="1"/>
</dbReference>
<dbReference type="PANTHER" id="PTHR46523">
    <property type="entry name" value="DCTP PYROPHOSPHATASE 1"/>
    <property type="match status" value="1"/>
</dbReference>
<dbReference type="PIRSF" id="PIRSF029826">
    <property type="entry name" value="UCP029826_pph"/>
    <property type="match status" value="1"/>
</dbReference>
<dbReference type="InterPro" id="IPR025984">
    <property type="entry name" value="DCTPP"/>
</dbReference>
<dbReference type="EMBL" id="BAABLW010000005">
    <property type="protein sequence ID" value="GAA4916197.1"/>
    <property type="molecule type" value="Genomic_DNA"/>
</dbReference>
<organism evidence="1 2">
    <name type="scientific">Nesterenkonia rhizosphaerae</name>
    <dbReference type="NCBI Taxonomy" id="1348272"/>
    <lineage>
        <taxon>Bacteria</taxon>
        <taxon>Bacillati</taxon>
        <taxon>Actinomycetota</taxon>
        <taxon>Actinomycetes</taxon>
        <taxon>Micrococcales</taxon>
        <taxon>Micrococcaceae</taxon>
        <taxon>Nesterenkonia</taxon>
    </lineage>
</organism>
<dbReference type="SUPFAM" id="SSF101386">
    <property type="entry name" value="all-alpha NTP pyrophosphatases"/>
    <property type="match status" value="1"/>
</dbReference>
<dbReference type="PANTHER" id="PTHR46523:SF1">
    <property type="entry name" value="DCTP PYROPHOSPHATASE 1"/>
    <property type="match status" value="1"/>
</dbReference>
<dbReference type="Proteomes" id="UP001500368">
    <property type="component" value="Unassembled WGS sequence"/>
</dbReference>
<proteinExistence type="predicted"/>
<evidence type="ECO:0000313" key="2">
    <source>
        <dbReference type="Proteomes" id="UP001500368"/>
    </source>
</evidence>
<evidence type="ECO:0000313" key="1">
    <source>
        <dbReference type="EMBL" id="GAA4916197.1"/>
    </source>
</evidence>
<dbReference type="InterPro" id="IPR052555">
    <property type="entry name" value="dCTP_Pyrophosphatase"/>
</dbReference>
<comment type="caution">
    <text evidence="1">The sequence shown here is derived from an EMBL/GenBank/DDBJ whole genome shotgun (WGS) entry which is preliminary data.</text>
</comment>
<protein>
    <submittedName>
        <fullName evidence="1">Nucleotide pyrophosphohydrolase</fullName>
    </submittedName>
</protein>
<dbReference type="RefSeq" id="WP_345476903.1">
    <property type="nucleotide sequence ID" value="NZ_BAABLW010000005.1"/>
</dbReference>